<evidence type="ECO:0000313" key="1">
    <source>
        <dbReference type="EMBL" id="MFD2097471.1"/>
    </source>
</evidence>
<dbReference type="EMBL" id="JBHUHT010000017">
    <property type="protein sequence ID" value="MFD2097471.1"/>
    <property type="molecule type" value="Genomic_DNA"/>
</dbReference>
<keyword evidence="2" id="KW-1185">Reference proteome</keyword>
<dbReference type="NCBIfam" id="TIGR03853">
    <property type="entry name" value="matur_matur"/>
    <property type="match status" value="1"/>
</dbReference>
<dbReference type="Proteomes" id="UP001597380">
    <property type="component" value="Unassembled WGS sequence"/>
</dbReference>
<accession>A0ABW4XPI1</accession>
<gene>
    <name evidence="1" type="ORF">ACFSJ3_15845</name>
</gene>
<reference evidence="2" key="1">
    <citation type="journal article" date="2019" name="Int. J. Syst. Evol. Microbiol.">
        <title>The Global Catalogue of Microorganisms (GCM) 10K type strain sequencing project: providing services to taxonomists for standard genome sequencing and annotation.</title>
        <authorList>
            <consortium name="The Broad Institute Genomics Platform"/>
            <consortium name="The Broad Institute Genome Sequencing Center for Infectious Disease"/>
            <person name="Wu L."/>
            <person name="Ma J."/>
        </authorList>
    </citation>
    <scope>NUCLEOTIDE SEQUENCE [LARGE SCALE GENOMIC DNA]</scope>
    <source>
        <strain evidence="2">CGMCC 1.10992</strain>
    </source>
</reference>
<protein>
    <submittedName>
        <fullName evidence="1">YecH family metal-binding protein</fullName>
    </submittedName>
</protein>
<dbReference type="Pfam" id="PF10678">
    <property type="entry name" value="DUF2492"/>
    <property type="match status" value="1"/>
</dbReference>
<sequence>MASIHGHQVLELILSSAANQTLSELRKLITSTFGEEAEYHTCSAEGMNVDTLLEFLVARGKIAGEANKLNVDPSKICNH</sequence>
<dbReference type="InterPro" id="IPR019620">
    <property type="entry name" value="Metal-bd_prot_put"/>
</dbReference>
<name>A0ABW4XPI1_9GAMM</name>
<evidence type="ECO:0000313" key="2">
    <source>
        <dbReference type="Proteomes" id="UP001597380"/>
    </source>
</evidence>
<dbReference type="RefSeq" id="WP_345340633.1">
    <property type="nucleotide sequence ID" value="NZ_BAABLI010000015.1"/>
</dbReference>
<organism evidence="1 2">
    <name type="scientific">Corallincola platygyrae</name>
    <dbReference type="NCBI Taxonomy" id="1193278"/>
    <lineage>
        <taxon>Bacteria</taxon>
        <taxon>Pseudomonadati</taxon>
        <taxon>Pseudomonadota</taxon>
        <taxon>Gammaproteobacteria</taxon>
        <taxon>Alteromonadales</taxon>
        <taxon>Psychromonadaceae</taxon>
        <taxon>Corallincola</taxon>
    </lineage>
</organism>
<comment type="caution">
    <text evidence="1">The sequence shown here is derived from an EMBL/GenBank/DDBJ whole genome shotgun (WGS) entry which is preliminary data.</text>
</comment>
<proteinExistence type="predicted"/>